<evidence type="ECO:0000313" key="1">
    <source>
        <dbReference type="EMBL" id="KAG9193683.1"/>
    </source>
</evidence>
<dbReference type="EMBL" id="JAANER010000002">
    <property type="protein sequence ID" value="KAG9193683.1"/>
    <property type="molecule type" value="Genomic_DNA"/>
</dbReference>
<keyword evidence="2" id="KW-1185">Reference proteome</keyword>
<dbReference type="Proteomes" id="UP001199106">
    <property type="component" value="Unassembled WGS sequence"/>
</dbReference>
<accession>A0AAD4IF84</accession>
<organism evidence="1 2">
    <name type="scientific">Alternaria panax</name>
    <dbReference type="NCBI Taxonomy" id="48097"/>
    <lineage>
        <taxon>Eukaryota</taxon>
        <taxon>Fungi</taxon>
        <taxon>Dikarya</taxon>
        <taxon>Ascomycota</taxon>
        <taxon>Pezizomycotina</taxon>
        <taxon>Dothideomycetes</taxon>
        <taxon>Pleosporomycetidae</taxon>
        <taxon>Pleosporales</taxon>
        <taxon>Pleosporineae</taxon>
        <taxon>Pleosporaceae</taxon>
        <taxon>Alternaria</taxon>
        <taxon>Alternaria sect. Panax</taxon>
    </lineage>
</organism>
<proteinExistence type="predicted"/>
<sequence>MDLNTSFDWTNQLLAALEPLDDVFLDRPSSVLGGGSKEDLSSTDLSLLRDRYFESAYFSFPFLNRDRFLADSTGGCSPAMSALVYAVALAGCAHSHENPERQVTCYNLACEHA</sequence>
<comment type="caution">
    <text evidence="1">The sequence shown here is derived from an EMBL/GenBank/DDBJ whole genome shotgun (WGS) entry which is preliminary data.</text>
</comment>
<gene>
    <name evidence="1" type="ORF">G6011_03718</name>
</gene>
<evidence type="ECO:0000313" key="2">
    <source>
        <dbReference type="Proteomes" id="UP001199106"/>
    </source>
</evidence>
<dbReference type="AlphaFoldDB" id="A0AAD4IF84"/>
<dbReference type="CDD" id="cd12148">
    <property type="entry name" value="fungal_TF_MHR"/>
    <property type="match status" value="1"/>
</dbReference>
<reference evidence="1" key="1">
    <citation type="submission" date="2021-07" db="EMBL/GenBank/DDBJ databases">
        <title>Genome Resource of American Ginseng Black Spot Pathogen Alternaria panax.</title>
        <authorList>
            <person name="Qiu C."/>
            <person name="Wang W."/>
            <person name="Liu Z."/>
        </authorList>
    </citation>
    <scope>NUCLEOTIDE SEQUENCE</scope>
    <source>
        <strain evidence="1">BNCC115425</strain>
    </source>
</reference>
<protein>
    <submittedName>
        <fullName evidence="1">Uncharacterized protein</fullName>
    </submittedName>
</protein>
<name>A0AAD4IF84_9PLEO</name>